<dbReference type="AlphaFoldDB" id="A0A921UDX5"/>
<gene>
    <name evidence="1" type="ORF">BDA96_06G290600</name>
</gene>
<comment type="caution">
    <text evidence="1">The sequence shown here is derived from an EMBL/GenBank/DDBJ whole genome shotgun (WGS) entry which is preliminary data.</text>
</comment>
<sequence length="160" mass="17251">MMVRAWPWGAASAVRGRRGSIYSARRRGAEDERGREPRAWRAFTVLMCRGPGHLAGSLARQVSHSYRGARPAHELRTSGGYGMVWGSAFEFADVAGGQRAGRWLCAAPRNTGCVIGVGSERHSMVATKRRGHSMCRRLAVAAFQSTSVAGAQAGLEGLHE</sequence>
<proteinExistence type="predicted"/>
<dbReference type="EMBL" id="CM027685">
    <property type="protein sequence ID" value="KAG0528114.1"/>
    <property type="molecule type" value="Genomic_DNA"/>
</dbReference>
<evidence type="ECO:0000313" key="1">
    <source>
        <dbReference type="EMBL" id="KAG0528114.1"/>
    </source>
</evidence>
<protein>
    <submittedName>
        <fullName evidence="1">Uncharacterized protein</fullName>
    </submittedName>
</protein>
<dbReference type="Proteomes" id="UP000807115">
    <property type="component" value="Chromosome 6"/>
</dbReference>
<name>A0A921UDX5_SORBI</name>
<accession>A0A921UDX5</accession>
<reference evidence="1" key="2">
    <citation type="submission" date="2020-10" db="EMBL/GenBank/DDBJ databases">
        <authorList>
            <person name="Cooper E.A."/>
            <person name="Brenton Z.W."/>
            <person name="Flinn B.S."/>
            <person name="Jenkins J."/>
            <person name="Shu S."/>
            <person name="Flowers D."/>
            <person name="Luo F."/>
            <person name="Wang Y."/>
            <person name="Xia P."/>
            <person name="Barry K."/>
            <person name="Daum C."/>
            <person name="Lipzen A."/>
            <person name="Yoshinaga Y."/>
            <person name="Schmutz J."/>
            <person name="Saski C."/>
            <person name="Vermerris W."/>
            <person name="Kresovich S."/>
        </authorList>
    </citation>
    <scope>NUCLEOTIDE SEQUENCE</scope>
</reference>
<reference evidence="1" key="1">
    <citation type="journal article" date="2019" name="BMC Genomics">
        <title>A new reference genome for Sorghum bicolor reveals high levels of sequence similarity between sweet and grain genotypes: implications for the genetics of sugar metabolism.</title>
        <authorList>
            <person name="Cooper E.A."/>
            <person name="Brenton Z.W."/>
            <person name="Flinn B.S."/>
            <person name="Jenkins J."/>
            <person name="Shu S."/>
            <person name="Flowers D."/>
            <person name="Luo F."/>
            <person name="Wang Y."/>
            <person name="Xia P."/>
            <person name="Barry K."/>
            <person name="Daum C."/>
            <person name="Lipzen A."/>
            <person name="Yoshinaga Y."/>
            <person name="Schmutz J."/>
            <person name="Saski C."/>
            <person name="Vermerris W."/>
            <person name="Kresovich S."/>
        </authorList>
    </citation>
    <scope>NUCLEOTIDE SEQUENCE</scope>
</reference>
<evidence type="ECO:0000313" key="2">
    <source>
        <dbReference type="Proteomes" id="UP000807115"/>
    </source>
</evidence>
<organism evidence="1 2">
    <name type="scientific">Sorghum bicolor</name>
    <name type="common">Sorghum</name>
    <name type="synonym">Sorghum vulgare</name>
    <dbReference type="NCBI Taxonomy" id="4558"/>
    <lineage>
        <taxon>Eukaryota</taxon>
        <taxon>Viridiplantae</taxon>
        <taxon>Streptophyta</taxon>
        <taxon>Embryophyta</taxon>
        <taxon>Tracheophyta</taxon>
        <taxon>Spermatophyta</taxon>
        <taxon>Magnoliopsida</taxon>
        <taxon>Liliopsida</taxon>
        <taxon>Poales</taxon>
        <taxon>Poaceae</taxon>
        <taxon>PACMAD clade</taxon>
        <taxon>Panicoideae</taxon>
        <taxon>Andropogonodae</taxon>
        <taxon>Andropogoneae</taxon>
        <taxon>Sorghinae</taxon>
        <taxon>Sorghum</taxon>
    </lineage>
</organism>